<accession>A0ACC0N0I9</accession>
<evidence type="ECO:0000313" key="2">
    <source>
        <dbReference type="Proteomes" id="UP001062846"/>
    </source>
</evidence>
<protein>
    <submittedName>
        <fullName evidence="1">Uncharacterized protein</fullName>
    </submittedName>
</protein>
<comment type="caution">
    <text evidence="1">The sequence shown here is derived from an EMBL/GenBank/DDBJ whole genome shotgun (WGS) entry which is preliminary data.</text>
</comment>
<sequence length="68" mass="7504">MGTGHVVLIAHLSRSNVFWTVQICLGLRGCFDNFILKDYPNIFGPSKTRLNGRDACSAPHGPCPPSRY</sequence>
<name>A0ACC0N0I9_RHOML</name>
<evidence type="ECO:0000313" key="1">
    <source>
        <dbReference type="EMBL" id="KAI8546038.1"/>
    </source>
</evidence>
<dbReference type="Proteomes" id="UP001062846">
    <property type="component" value="Chromosome 7"/>
</dbReference>
<dbReference type="EMBL" id="CM046394">
    <property type="protein sequence ID" value="KAI8546038.1"/>
    <property type="molecule type" value="Genomic_DNA"/>
</dbReference>
<proteinExistence type="predicted"/>
<gene>
    <name evidence="1" type="ORF">RHMOL_Rhmol07G0084900</name>
</gene>
<organism evidence="1 2">
    <name type="scientific">Rhododendron molle</name>
    <name type="common">Chinese azalea</name>
    <name type="synonym">Azalea mollis</name>
    <dbReference type="NCBI Taxonomy" id="49168"/>
    <lineage>
        <taxon>Eukaryota</taxon>
        <taxon>Viridiplantae</taxon>
        <taxon>Streptophyta</taxon>
        <taxon>Embryophyta</taxon>
        <taxon>Tracheophyta</taxon>
        <taxon>Spermatophyta</taxon>
        <taxon>Magnoliopsida</taxon>
        <taxon>eudicotyledons</taxon>
        <taxon>Gunneridae</taxon>
        <taxon>Pentapetalae</taxon>
        <taxon>asterids</taxon>
        <taxon>Ericales</taxon>
        <taxon>Ericaceae</taxon>
        <taxon>Ericoideae</taxon>
        <taxon>Rhodoreae</taxon>
        <taxon>Rhododendron</taxon>
    </lineage>
</organism>
<keyword evidence="2" id="KW-1185">Reference proteome</keyword>
<reference evidence="1" key="1">
    <citation type="submission" date="2022-02" db="EMBL/GenBank/DDBJ databases">
        <title>Plant Genome Project.</title>
        <authorList>
            <person name="Zhang R.-G."/>
        </authorList>
    </citation>
    <scope>NUCLEOTIDE SEQUENCE</scope>
    <source>
        <strain evidence="1">AT1</strain>
    </source>
</reference>